<dbReference type="Pfam" id="PF01128">
    <property type="entry name" value="IspD"/>
    <property type="match status" value="1"/>
</dbReference>
<dbReference type="Gene3D" id="3.90.550.10">
    <property type="entry name" value="Spore Coat Polysaccharide Biosynthesis Protein SpsA, Chain A"/>
    <property type="match status" value="1"/>
</dbReference>
<accession>A0A3N1KQ89</accession>
<dbReference type="Proteomes" id="UP000278222">
    <property type="component" value="Unassembled WGS sequence"/>
</dbReference>
<dbReference type="GO" id="GO:0070567">
    <property type="term" value="F:cytidylyltransferase activity"/>
    <property type="evidence" value="ECO:0007669"/>
    <property type="project" value="InterPro"/>
</dbReference>
<dbReference type="PANTHER" id="PTHR43015">
    <property type="entry name" value="D-RIBITOL-5-PHOSPHATE CYTIDYLYLTRANSFERASE"/>
    <property type="match status" value="1"/>
</dbReference>
<keyword evidence="2 3" id="KW-0548">Nucleotidyltransferase</keyword>
<dbReference type="SUPFAM" id="SSF53448">
    <property type="entry name" value="Nucleotide-diphospho-sugar transferases"/>
    <property type="match status" value="1"/>
</dbReference>
<dbReference type="RefSeq" id="WP_123691489.1">
    <property type="nucleotide sequence ID" value="NZ_AP019700.1"/>
</dbReference>
<gene>
    <name evidence="3" type="ORF">EDC65_3307</name>
</gene>
<evidence type="ECO:0000256" key="2">
    <source>
        <dbReference type="ARBA" id="ARBA00022695"/>
    </source>
</evidence>
<dbReference type="EMBL" id="RJKX01000015">
    <property type="protein sequence ID" value="ROP83963.1"/>
    <property type="molecule type" value="Genomic_DNA"/>
</dbReference>
<comment type="caution">
    <text evidence="3">The sequence shown here is derived from an EMBL/GenBank/DDBJ whole genome shotgun (WGS) entry which is preliminary data.</text>
</comment>
<reference evidence="3 4" key="1">
    <citation type="submission" date="2018-11" db="EMBL/GenBank/DDBJ databases">
        <title>Genomic Encyclopedia of Type Strains, Phase IV (KMG-IV): sequencing the most valuable type-strain genomes for metagenomic binning, comparative biology and taxonomic classification.</title>
        <authorList>
            <person name="Goeker M."/>
        </authorList>
    </citation>
    <scope>NUCLEOTIDE SEQUENCE [LARGE SCALE GENOMIC DNA]</scope>
    <source>
        <strain evidence="3 4">DSM 5900</strain>
    </source>
</reference>
<proteinExistence type="predicted"/>
<sequence>MGTMPVQALVQAAGGGTRLGLGPKSFVRLGGRTLLEHAVAACRSVAAQVIVAVPPAEVEAARALVAGDRVAVIPGGDSRSATTRLLVMQASAAWLLLHDVVHPFADEALVRRVLDAAIAHGAAAPAIPNAEFLYDRAGRLLHAPGDLLVGQKPIAFARTAAIDGYATLDREAAAGDPSFLTVLEKGGVRTRFVDGSGRNIKITTPADLELAGAMAALAG</sequence>
<protein>
    <submittedName>
        <fullName evidence="3">2-C-methyl-D-erythritol 4-phosphate cytidylyltransferase</fullName>
    </submittedName>
</protein>
<evidence type="ECO:0000313" key="4">
    <source>
        <dbReference type="Proteomes" id="UP000278222"/>
    </source>
</evidence>
<dbReference type="InterPro" id="IPR029044">
    <property type="entry name" value="Nucleotide-diphossugar_trans"/>
</dbReference>
<dbReference type="InterPro" id="IPR034683">
    <property type="entry name" value="IspD/TarI"/>
</dbReference>
<dbReference type="PANTHER" id="PTHR43015:SF1">
    <property type="entry name" value="D-RIBITOL-5-PHOSPHATE CYTIDYLYLTRANSFERASE"/>
    <property type="match status" value="1"/>
</dbReference>
<keyword evidence="1 3" id="KW-0808">Transferase</keyword>
<evidence type="ECO:0000256" key="1">
    <source>
        <dbReference type="ARBA" id="ARBA00022679"/>
    </source>
</evidence>
<dbReference type="AlphaFoldDB" id="A0A3N1KQ89"/>
<organism evidence="3 4">
    <name type="scientific">Stella humosa</name>
    <dbReference type="NCBI Taxonomy" id="94"/>
    <lineage>
        <taxon>Bacteria</taxon>
        <taxon>Pseudomonadati</taxon>
        <taxon>Pseudomonadota</taxon>
        <taxon>Alphaproteobacteria</taxon>
        <taxon>Rhodospirillales</taxon>
        <taxon>Stellaceae</taxon>
        <taxon>Stella</taxon>
    </lineage>
</organism>
<name>A0A3N1KQ89_9PROT</name>
<keyword evidence="4" id="KW-1185">Reference proteome</keyword>
<evidence type="ECO:0000313" key="3">
    <source>
        <dbReference type="EMBL" id="ROP83963.1"/>
    </source>
</evidence>
<dbReference type="OrthoDB" id="9804336at2"/>
<dbReference type="GO" id="GO:0005829">
    <property type="term" value="C:cytosol"/>
    <property type="evidence" value="ECO:0007669"/>
    <property type="project" value="TreeGrafter"/>
</dbReference>